<dbReference type="EMBL" id="PQFF01000186">
    <property type="protein sequence ID" value="RHZ76364.1"/>
    <property type="molecule type" value="Genomic_DNA"/>
</dbReference>
<keyword evidence="2" id="KW-1185">Reference proteome</keyword>
<evidence type="ECO:0008006" key="3">
    <source>
        <dbReference type="Google" id="ProtNLM"/>
    </source>
</evidence>
<accession>A0A397ITD4</accession>
<proteinExistence type="predicted"/>
<evidence type="ECO:0000313" key="1">
    <source>
        <dbReference type="EMBL" id="RHZ76364.1"/>
    </source>
</evidence>
<sequence>MGTIKLNDFGINYLKSPTTVIIPIQITDLRYYSLGIILWEISNDGISSFEKELITNLSLPLPTSKNNNFIDLINETILKVKREKYIPGIPSKYKEFMPV</sequence>
<organism evidence="1 2">
    <name type="scientific">Diversispora epigaea</name>
    <dbReference type="NCBI Taxonomy" id="1348612"/>
    <lineage>
        <taxon>Eukaryota</taxon>
        <taxon>Fungi</taxon>
        <taxon>Fungi incertae sedis</taxon>
        <taxon>Mucoromycota</taxon>
        <taxon>Glomeromycotina</taxon>
        <taxon>Glomeromycetes</taxon>
        <taxon>Diversisporales</taxon>
        <taxon>Diversisporaceae</taxon>
        <taxon>Diversispora</taxon>
    </lineage>
</organism>
<dbReference type="Proteomes" id="UP000266861">
    <property type="component" value="Unassembled WGS sequence"/>
</dbReference>
<comment type="caution">
    <text evidence="1">The sequence shown here is derived from an EMBL/GenBank/DDBJ whole genome shotgun (WGS) entry which is preliminary data.</text>
</comment>
<evidence type="ECO:0000313" key="2">
    <source>
        <dbReference type="Proteomes" id="UP000266861"/>
    </source>
</evidence>
<gene>
    <name evidence="1" type="ORF">Glove_198g26</name>
</gene>
<dbReference type="OrthoDB" id="4062651at2759"/>
<protein>
    <recommendedName>
        <fullName evidence="3">Protein kinase domain-containing protein</fullName>
    </recommendedName>
</protein>
<name>A0A397ITD4_9GLOM</name>
<dbReference type="AlphaFoldDB" id="A0A397ITD4"/>
<reference evidence="1 2" key="1">
    <citation type="submission" date="2018-08" db="EMBL/GenBank/DDBJ databases">
        <title>Genome and evolution of the arbuscular mycorrhizal fungus Diversispora epigaea (formerly Glomus versiforme) and its bacterial endosymbionts.</title>
        <authorList>
            <person name="Sun X."/>
            <person name="Fei Z."/>
            <person name="Harrison M."/>
        </authorList>
    </citation>
    <scope>NUCLEOTIDE SEQUENCE [LARGE SCALE GENOMIC DNA]</scope>
    <source>
        <strain evidence="1 2">IT104</strain>
    </source>
</reference>